<dbReference type="PANTHER" id="PTHR10655">
    <property type="entry name" value="LYSOPHOSPHOLIPASE-RELATED"/>
    <property type="match status" value="1"/>
</dbReference>
<evidence type="ECO:0000256" key="1">
    <source>
        <dbReference type="ARBA" id="ARBA00006499"/>
    </source>
</evidence>
<keyword evidence="5" id="KW-1185">Reference proteome</keyword>
<evidence type="ECO:0000313" key="4">
    <source>
        <dbReference type="EMBL" id="PRD64276.1"/>
    </source>
</evidence>
<dbReference type="GO" id="GO:0016787">
    <property type="term" value="F:hydrolase activity"/>
    <property type="evidence" value="ECO:0007669"/>
    <property type="project" value="UniProtKB-KW"/>
</dbReference>
<comment type="caution">
    <text evidence="4">The sequence shown here is derived from an EMBL/GenBank/DDBJ whole genome shotgun (WGS) entry which is preliminary data.</text>
</comment>
<evidence type="ECO:0000256" key="2">
    <source>
        <dbReference type="ARBA" id="ARBA00022801"/>
    </source>
</evidence>
<keyword evidence="2" id="KW-0378">Hydrolase</keyword>
<dbReference type="InterPro" id="IPR050565">
    <property type="entry name" value="LYPA1-2/EST-like"/>
</dbReference>
<dbReference type="RefSeq" id="WP_105749418.1">
    <property type="nucleotide sequence ID" value="NZ_PVLQ01000078.1"/>
</dbReference>
<dbReference type="PANTHER" id="PTHR10655:SF17">
    <property type="entry name" value="LYSOPHOSPHOLIPASE-LIKE PROTEIN 1"/>
    <property type="match status" value="1"/>
</dbReference>
<proteinExistence type="inferred from homology"/>
<sequence>MSTLNPGPLQTDSATGLCYRLMQPQAATPRRCLVLLHGVGGNELSVASLADGVAADTLVVLVRGPLTLGAQQFAWFQVAFTASGPRIVPEEAERSRQLLVELLAELQQQHGVSPAQTVLAGFSQGGIMSAGVALTAPESVAGFGLLSGRVLPEIEPLVASKERLAGLLGFVGHGELDSKLQVDWAHRAHDWLDRLGVRHSLKLYPIEHRISAQMHADFLDWWAALG</sequence>
<dbReference type="Gene3D" id="3.40.50.1820">
    <property type="entry name" value="alpha/beta hydrolase"/>
    <property type="match status" value="1"/>
</dbReference>
<protein>
    <submittedName>
        <fullName evidence="4">Phospholipase</fullName>
    </submittedName>
</protein>
<evidence type="ECO:0000259" key="3">
    <source>
        <dbReference type="Pfam" id="PF02230"/>
    </source>
</evidence>
<name>A0A2S9K1F2_9BURK</name>
<comment type="similarity">
    <text evidence="1">Belongs to the AB hydrolase superfamily. AB hydrolase 2 family.</text>
</comment>
<gene>
    <name evidence="4" type="ORF">C6P64_15320</name>
</gene>
<dbReference type="Proteomes" id="UP000238589">
    <property type="component" value="Unassembled WGS sequence"/>
</dbReference>
<dbReference type="EMBL" id="PVLQ01000078">
    <property type="protein sequence ID" value="PRD64276.1"/>
    <property type="molecule type" value="Genomic_DNA"/>
</dbReference>
<dbReference type="AlphaFoldDB" id="A0A2S9K1F2"/>
<organism evidence="4 5">
    <name type="scientific">Malikia granosa</name>
    <dbReference type="NCBI Taxonomy" id="263067"/>
    <lineage>
        <taxon>Bacteria</taxon>
        <taxon>Pseudomonadati</taxon>
        <taxon>Pseudomonadota</taxon>
        <taxon>Betaproteobacteria</taxon>
        <taxon>Burkholderiales</taxon>
        <taxon>Comamonadaceae</taxon>
        <taxon>Malikia</taxon>
    </lineage>
</organism>
<dbReference type="SUPFAM" id="SSF53474">
    <property type="entry name" value="alpha/beta-Hydrolases"/>
    <property type="match status" value="1"/>
</dbReference>
<feature type="domain" description="Phospholipase/carboxylesterase/thioesterase" evidence="3">
    <location>
        <begin position="26"/>
        <end position="217"/>
    </location>
</feature>
<evidence type="ECO:0000313" key="5">
    <source>
        <dbReference type="Proteomes" id="UP000238589"/>
    </source>
</evidence>
<reference evidence="4 5" key="1">
    <citation type="submission" date="2018-03" db="EMBL/GenBank/DDBJ databases">
        <title>Comparative genomics illustrates the genes involved in a hyperalkaliphilic mechanisms of Serpentinomonas isolated from highly-alkaline calcium-rich serpentinized springs.</title>
        <authorList>
            <person name="Suzuki S."/>
            <person name="Ishii S."/>
            <person name="Walworth N."/>
            <person name="Bird L."/>
            <person name="Kuenen J.G."/>
            <person name="Nealson K.H."/>
        </authorList>
    </citation>
    <scope>NUCLEOTIDE SEQUENCE [LARGE SCALE GENOMIC DNA]</scope>
    <source>
        <strain evidence="4 5">P1</strain>
    </source>
</reference>
<dbReference type="InterPro" id="IPR003140">
    <property type="entry name" value="PLipase/COase/thioEstase"/>
</dbReference>
<dbReference type="InterPro" id="IPR029058">
    <property type="entry name" value="AB_hydrolase_fold"/>
</dbReference>
<accession>A0A2S9K1F2</accession>
<dbReference type="Pfam" id="PF02230">
    <property type="entry name" value="Abhydrolase_2"/>
    <property type="match status" value="1"/>
</dbReference>
<dbReference type="OrthoDB" id="9801763at2"/>